<feature type="domain" description="J" evidence="3">
    <location>
        <begin position="9"/>
        <end position="79"/>
    </location>
</feature>
<dbReference type="PRINTS" id="PR00625">
    <property type="entry name" value="JDOMAIN"/>
</dbReference>
<dbReference type="Pfam" id="PF01556">
    <property type="entry name" value="DnaJ_C"/>
    <property type="match status" value="1"/>
</dbReference>
<evidence type="ECO:0000259" key="3">
    <source>
        <dbReference type="PROSITE" id="PS50076"/>
    </source>
</evidence>
<evidence type="ECO:0000313" key="5">
    <source>
        <dbReference type="Proteomes" id="UP001212997"/>
    </source>
</evidence>
<feature type="compositionally biased region" description="Basic and acidic residues" evidence="2">
    <location>
        <begin position="111"/>
        <end position="140"/>
    </location>
</feature>
<dbReference type="SUPFAM" id="SSF49493">
    <property type="entry name" value="HSP40/DnaJ peptide-binding domain"/>
    <property type="match status" value="1"/>
</dbReference>
<dbReference type="InterPro" id="IPR051339">
    <property type="entry name" value="DnaJ_subfamily_B"/>
</dbReference>
<proteinExistence type="predicted"/>
<dbReference type="InterPro" id="IPR036869">
    <property type="entry name" value="J_dom_sf"/>
</dbReference>
<dbReference type="GO" id="GO:0006457">
    <property type="term" value="P:protein folding"/>
    <property type="evidence" value="ECO:0007669"/>
    <property type="project" value="InterPro"/>
</dbReference>
<name>A0AAD5V432_9APHY</name>
<dbReference type="PANTHER" id="PTHR24078:SF553">
    <property type="entry name" value="DNAJ HOMOLOG SUBFAMILY B MEMBER 5"/>
    <property type="match status" value="1"/>
</dbReference>
<dbReference type="PANTHER" id="PTHR24078">
    <property type="entry name" value="DNAJ HOMOLOG SUBFAMILY C MEMBER"/>
    <property type="match status" value="1"/>
</dbReference>
<protein>
    <recommendedName>
        <fullName evidence="3">J domain-containing protein</fullName>
    </recommendedName>
</protein>
<feature type="compositionally biased region" description="Low complexity" evidence="2">
    <location>
        <begin position="82"/>
        <end position="96"/>
    </location>
</feature>
<dbReference type="SMART" id="SM00271">
    <property type="entry name" value="DnaJ"/>
    <property type="match status" value="1"/>
</dbReference>
<dbReference type="InterPro" id="IPR002939">
    <property type="entry name" value="DnaJ_C"/>
</dbReference>
<feature type="compositionally biased region" description="Basic residues" evidence="2">
    <location>
        <begin position="185"/>
        <end position="196"/>
    </location>
</feature>
<dbReference type="InterPro" id="IPR001623">
    <property type="entry name" value="DnaJ_domain"/>
</dbReference>
<dbReference type="Gene3D" id="2.60.260.20">
    <property type="entry name" value="Urease metallochaperone UreE, N-terminal domain"/>
    <property type="match status" value="2"/>
</dbReference>
<dbReference type="GO" id="GO:0006413">
    <property type="term" value="P:translational initiation"/>
    <property type="evidence" value="ECO:0007669"/>
    <property type="project" value="TreeGrafter"/>
</dbReference>
<dbReference type="AlphaFoldDB" id="A0AAD5V432"/>
<evidence type="ECO:0000256" key="2">
    <source>
        <dbReference type="SAM" id="MobiDB-lite"/>
    </source>
</evidence>
<dbReference type="Pfam" id="PF00226">
    <property type="entry name" value="DnaJ"/>
    <property type="match status" value="1"/>
</dbReference>
<feature type="compositionally biased region" description="Basic and acidic residues" evidence="2">
    <location>
        <begin position="156"/>
        <end position="170"/>
    </location>
</feature>
<organism evidence="4 5">
    <name type="scientific">Meripilus lineatus</name>
    <dbReference type="NCBI Taxonomy" id="2056292"/>
    <lineage>
        <taxon>Eukaryota</taxon>
        <taxon>Fungi</taxon>
        <taxon>Dikarya</taxon>
        <taxon>Basidiomycota</taxon>
        <taxon>Agaricomycotina</taxon>
        <taxon>Agaricomycetes</taxon>
        <taxon>Polyporales</taxon>
        <taxon>Meripilaceae</taxon>
        <taxon>Meripilus</taxon>
    </lineage>
</organism>
<reference evidence="4" key="1">
    <citation type="submission" date="2022-07" db="EMBL/GenBank/DDBJ databases">
        <title>Genome Sequence of Physisporinus lineatus.</title>
        <authorList>
            <person name="Buettner E."/>
        </authorList>
    </citation>
    <scope>NUCLEOTIDE SEQUENCE</scope>
    <source>
        <strain evidence="4">VT162</strain>
    </source>
</reference>
<accession>A0AAD5V432</accession>
<evidence type="ECO:0000313" key="4">
    <source>
        <dbReference type="EMBL" id="KAJ3483888.1"/>
    </source>
</evidence>
<dbReference type="GO" id="GO:0005829">
    <property type="term" value="C:cytosol"/>
    <property type="evidence" value="ECO:0007669"/>
    <property type="project" value="TreeGrafter"/>
</dbReference>
<evidence type="ECO:0000256" key="1">
    <source>
        <dbReference type="ARBA" id="ARBA00023186"/>
    </source>
</evidence>
<keyword evidence="1" id="KW-0143">Chaperone</keyword>
<dbReference type="CDD" id="cd06257">
    <property type="entry name" value="DnaJ"/>
    <property type="match status" value="1"/>
</dbReference>
<dbReference type="Proteomes" id="UP001212997">
    <property type="component" value="Unassembled WGS sequence"/>
</dbReference>
<keyword evidence="5" id="KW-1185">Reference proteome</keyword>
<sequence>MPDPSTQKTYYEILDIDKDASEEAIKNAYKKLALKWHPDRHKDDKEDAQQKFIEINDAYTALLESIHKSRRKKREDEKSHASCSTSSSSSSTSSPSENGGKASQRSSTSDAKAKVARDRKEGDKRPEEKPTRKSGTDRPAKSSASKPAPKRPKTPLSERTRGFTDRRTDSDTSSDEDDVHDLRDHLKHGSHSRRSRHLEDDGYEFVNLSTPLNPLRAPKSGGNLSKDWVFPLRASLEDLYRGATHNYRIKRTLQSGKTQNVKIDIKVAAGWKNGTRIRVPGVGNERKDGTFQDIVFIVEEEEHHRFERVNNDVYVSVRVPWADSHSRPYSCSSVDSRLDGDDPRDDEMAFIRGVDGEEYALPIPRSLVEAADGTRILGAGMPIRHRGEKVGRGDLVVR</sequence>
<dbReference type="PROSITE" id="PS50076">
    <property type="entry name" value="DNAJ_2"/>
    <property type="match status" value="1"/>
</dbReference>
<dbReference type="InterPro" id="IPR008971">
    <property type="entry name" value="HSP40/DnaJ_pept-bd"/>
</dbReference>
<dbReference type="SUPFAM" id="SSF46565">
    <property type="entry name" value="Chaperone J-domain"/>
    <property type="match status" value="1"/>
</dbReference>
<feature type="region of interest" description="Disordered" evidence="2">
    <location>
        <begin position="323"/>
        <end position="344"/>
    </location>
</feature>
<feature type="compositionally biased region" description="Polar residues" evidence="2">
    <location>
        <begin position="101"/>
        <end position="110"/>
    </location>
</feature>
<feature type="region of interest" description="Disordered" evidence="2">
    <location>
        <begin position="66"/>
        <end position="197"/>
    </location>
</feature>
<comment type="caution">
    <text evidence="4">The sequence shown here is derived from an EMBL/GenBank/DDBJ whole genome shotgun (WGS) entry which is preliminary data.</text>
</comment>
<dbReference type="EMBL" id="JANAWD010000210">
    <property type="protein sequence ID" value="KAJ3483888.1"/>
    <property type="molecule type" value="Genomic_DNA"/>
</dbReference>
<dbReference type="Gene3D" id="1.10.287.110">
    <property type="entry name" value="DnaJ domain"/>
    <property type="match status" value="1"/>
</dbReference>
<dbReference type="GO" id="GO:0051082">
    <property type="term" value="F:unfolded protein binding"/>
    <property type="evidence" value="ECO:0007669"/>
    <property type="project" value="InterPro"/>
</dbReference>
<gene>
    <name evidence="4" type="ORF">NLI96_g6005</name>
</gene>
<dbReference type="GO" id="GO:0051087">
    <property type="term" value="F:protein-folding chaperone binding"/>
    <property type="evidence" value="ECO:0007669"/>
    <property type="project" value="TreeGrafter"/>
</dbReference>